<feature type="compositionally biased region" description="Basic and acidic residues" evidence="1">
    <location>
        <begin position="306"/>
        <end position="321"/>
    </location>
</feature>
<protein>
    <submittedName>
        <fullName evidence="2">Uncharacterized protein</fullName>
    </submittedName>
</protein>
<feature type="compositionally biased region" description="Basic and acidic residues" evidence="1">
    <location>
        <begin position="347"/>
        <end position="362"/>
    </location>
</feature>
<dbReference type="Proteomes" id="UP001374584">
    <property type="component" value="Unassembled WGS sequence"/>
</dbReference>
<gene>
    <name evidence="2" type="ORF">VNO80_28693</name>
</gene>
<comment type="caution">
    <text evidence="2">The sequence shown here is derived from an EMBL/GenBank/DDBJ whole genome shotgun (WGS) entry which is preliminary data.</text>
</comment>
<dbReference type="AlphaFoldDB" id="A0AAN9LD16"/>
<keyword evidence="3" id="KW-1185">Reference proteome</keyword>
<evidence type="ECO:0000313" key="3">
    <source>
        <dbReference type="Proteomes" id="UP001374584"/>
    </source>
</evidence>
<organism evidence="2 3">
    <name type="scientific">Phaseolus coccineus</name>
    <name type="common">Scarlet runner bean</name>
    <name type="synonym">Phaseolus multiflorus</name>
    <dbReference type="NCBI Taxonomy" id="3886"/>
    <lineage>
        <taxon>Eukaryota</taxon>
        <taxon>Viridiplantae</taxon>
        <taxon>Streptophyta</taxon>
        <taxon>Embryophyta</taxon>
        <taxon>Tracheophyta</taxon>
        <taxon>Spermatophyta</taxon>
        <taxon>Magnoliopsida</taxon>
        <taxon>eudicotyledons</taxon>
        <taxon>Gunneridae</taxon>
        <taxon>Pentapetalae</taxon>
        <taxon>rosids</taxon>
        <taxon>fabids</taxon>
        <taxon>Fabales</taxon>
        <taxon>Fabaceae</taxon>
        <taxon>Papilionoideae</taxon>
        <taxon>50 kb inversion clade</taxon>
        <taxon>NPAAA clade</taxon>
        <taxon>indigoferoid/millettioid clade</taxon>
        <taxon>Phaseoleae</taxon>
        <taxon>Phaseolus</taxon>
    </lineage>
</organism>
<dbReference type="Gene3D" id="1.10.287.700">
    <property type="entry name" value="Helix hairpin bin"/>
    <property type="match status" value="1"/>
</dbReference>
<dbReference type="PANTHER" id="PTHR47372:SF24">
    <property type="entry name" value="LATE EMBRYOGENESIS ABUNDANT PROTEIN (LEA) FAMILY PROTEIN"/>
    <property type="match status" value="1"/>
</dbReference>
<feature type="compositionally biased region" description="Basic and acidic residues" evidence="1">
    <location>
        <begin position="181"/>
        <end position="229"/>
    </location>
</feature>
<dbReference type="EMBL" id="JAYMYR010000011">
    <property type="protein sequence ID" value="KAK7331948.1"/>
    <property type="molecule type" value="Genomic_DNA"/>
</dbReference>
<proteinExistence type="predicted"/>
<reference evidence="2 3" key="1">
    <citation type="submission" date="2024-01" db="EMBL/GenBank/DDBJ databases">
        <title>The genomes of 5 underutilized Papilionoideae crops provide insights into root nodulation and disease resistanc.</title>
        <authorList>
            <person name="Jiang F."/>
        </authorList>
    </citation>
    <scope>NUCLEOTIDE SEQUENCE [LARGE SCALE GENOMIC DNA]</scope>
    <source>
        <strain evidence="2">JINMINGXINNONG_FW02</strain>
        <tissue evidence="2">Leaves</tissue>
    </source>
</reference>
<accession>A0AAN9LD16</accession>
<evidence type="ECO:0000313" key="2">
    <source>
        <dbReference type="EMBL" id="KAK7331948.1"/>
    </source>
</evidence>
<dbReference type="SUPFAM" id="SSF58113">
    <property type="entry name" value="Apolipoprotein A-I"/>
    <property type="match status" value="1"/>
</dbReference>
<dbReference type="PANTHER" id="PTHR47372">
    <property type="entry name" value="DAUER UP-REGULATED-RELATED"/>
    <property type="match status" value="1"/>
</dbReference>
<name>A0AAN9LD16_PHACN</name>
<evidence type="ECO:0000256" key="1">
    <source>
        <dbReference type="SAM" id="MobiDB-lite"/>
    </source>
</evidence>
<feature type="compositionally biased region" description="Basic and acidic residues" evidence="1">
    <location>
        <begin position="265"/>
        <end position="280"/>
    </location>
</feature>
<feature type="compositionally biased region" description="Basic and acidic residues" evidence="1">
    <location>
        <begin position="236"/>
        <end position="257"/>
    </location>
</feature>
<feature type="region of interest" description="Disordered" evidence="1">
    <location>
        <begin position="155"/>
        <end position="362"/>
    </location>
</feature>
<sequence>MELILFPVELLEHLSSVTIANMKRYFYRFLYARRRSAISMLSVTRDVKSANSFDSHCNGAATLVSKRLAYWSYPLNYLLSSRHFSTLQLKTWQVAKRPWQEETHMATLLFATFSFKHAALENAMFITRSTLFRFSKSIPHAPSLSLKPSRVTFASSPNSSEWRNAAEGTRDARGNWTYDSAEAKRKADEVSERAKETASEGVDLAKDQVREAKDRTKEYAQDAKEKTKDAAGSVRDSAESAKEKAKEYAYETKDSAKEAAGTAAEKGKEGAEWTKKKTEEVAASTGETLKNVGEKAKQGVQGAWDAAKDTTQKIKETLVGKDDDDDNDGYGRGRGRGGLKDDNDDVAELKRRVGKSYGEKGY</sequence>